<name>A0AAN9F9R3_CROPI</name>
<dbReference type="Proteomes" id="UP001372338">
    <property type="component" value="Unassembled WGS sequence"/>
</dbReference>
<reference evidence="1 2" key="1">
    <citation type="submission" date="2024-01" db="EMBL/GenBank/DDBJ databases">
        <title>The genomes of 5 underutilized Papilionoideae crops provide insights into root nodulation and disease resistanc.</title>
        <authorList>
            <person name="Yuan L."/>
        </authorList>
    </citation>
    <scope>NUCLEOTIDE SEQUENCE [LARGE SCALE GENOMIC DNA]</scope>
    <source>
        <strain evidence="1">ZHUSHIDOU_FW_LH</strain>
        <tissue evidence="1">Leaf</tissue>
    </source>
</reference>
<dbReference type="AlphaFoldDB" id="A0AAN9F9R3"/>
<protein>
    <submittedName>
        <fullName evidence="1">Uncharacterized protein</fullName>
    </submittedName>
</protein>
<dbReference type="EMBL" id="JAYWIO010000004">
    <property type="protein sequence ID" value="KAK7267783.1"/>
    <property type="molecule type" value="Genomic_DNA"/>
</dbReference>
<keyword evidence="2" id="KW-1185">Reference proteome</keyword>
<evidence type="ECO:0000313" key="1">
    <source>
        <dbReference type="EMBL" id="KAK7267783.1"/>
    </source>
</evidence>
<accession>A0AAN9F9R3</accession>
<comment type="caution">
    <text evidence="1">The sequence shown here is derived from an EMBL/GenBank/DDBJ whole genome shotgun (WGS) entry which is preliminary data.</text>
</comment>
<proteinExistence type="predicted"/>
<sequence length="95" mass="11090">MRRKAEVLPDKHRSCDVLARLRSSRCWKWRGDVSIEINDPLFTPPGIDLWDMMDRITLEDPEYAKVLVLPKDDGRFDDAEEDLELKEVSAKDCDI</sequence>
<evidence type="ECO:0000313" key="2">
    <source>
        <dbReference type="Proteomes" id="UP001372338"/>
    </source>
</evidence>
<organism evidence="1 2">
    <name type="scientific">Crotalaria pallida</name>
    <name type="common">Smooth rattlebox</name>
    <name type="synonym">Crotalaria striata</name>
    <dbReference type="NCBI Taxonomy" id="3830"/>
    <lineage>
        <taxon>Eukaryota</taxon>
        <taxon>Viridiplantae</taxon>
        <taxon>Streptophyta</taxon>
        <taxon>Embryophyta</taxon>
        <taxon>Tracheophyta</taxon>
        <taxon>Spermatophyta</taxon>
        <taxon>Magnoliopsida</taxon>
        <taxon>eudicotyledons</taxon>
        <taxon>Gunneridae</taxon>
        <taxon>Pentapetalae</taxon>
        <taxon>rosids</taxon>
        <taxon>fabids</taxon>
        <taxon>Fabales</taxon>
        <taxon>Fabaceae</taxon>
        <taxon>Papilionoideae</taxon>
        <taxon>50 kb inversion clade</taxon>
        <taxon>genistoids sensu lato</taxon>
        <taxon>core genistoids</taxon>
        <taxon>Crotalarieae</taxon>
        <taxon>Crotalaria</taxon>
    </lineage>
</organism>
<gene>
    <name evidence="1" type="ORF">RIF29_20462</name>
</gene>